<dbReference type="OrthoDB" id="5576441at2759"/>
<gene>
    <name evidence="10" type="primary">LOC106532041</name>
</gene>
<feature type="region of interest" description="Disordered" evidence="8">
    <location>
        <begin position="1"/>
        <end position="24"/>
    </location>
</feature>
<dbReference type="GO" id="GO:0033557">
    <property type="term" value="C:Slx1-Slx4 complex"/>
    <property type="evidence" value="ECO:0007669"/>
    <property type="project" value="InterPro"/>
</dbReference>
<name>A0A2I4CU16_AUSLI</name>
<keyword evidence="5" id="KW-0234">DNA repair</keyword>
<feature type="compositionally biased region" description="Basic residues" evidence="8">
    <location>
        <begin position="215"/>
        <end position="225"/>
    </location>
</feature>
<dbReference type="RefSeq" id="XP_013883482.1">
    <property type="nucleotide sequence ID" value="XM_014028028.1"/>
</dbReference>
<feature type="region of interest" description="Disordered" evidence="8">
    <location>
        <begin position="208"/>
        <end position="234"/>
    </location>
</feature>
<dbReference type="PANTHER" id="PTHR21541">
    <property type="entry name" value="BTB POZ DOMAIN CONTAINING 12"/>
    <property type="match status" value="1"/>
</dbReference>
<keyword evidence="3" id="KW-0227">DNA damage</keyword>
<accession>A0A2I4CU16</accession>
<evidence type="ECO:0000256" key="4">
    <source>
        <dbReference type="ARBA" id="ARBA00023172"/>
    </source>
</evidence>
<dbReference type="InParanoid" id="A0A2I4CU16"/>
<keyword evidence="4" id="KW-0233">DNA recombination</keyword>
<evidence type="ECO:0000256" key="3">
    <source>
        <dbReference type="ARBA" id="ARBA00022763"/>
    </source>
</evidence>
<evidence type="ECO:0000256" key="7">
    <source>
        <dbReference type="ARBA" id="ARBA00029496"/>
    </source>
</evidence>
<keyword evidence="10" id="KW-0540">Nuclease</keyword>
<evidence type="ECO:0000256" key="5">
    <source>
        <dbReference type="ARBA" id="ARBA00023204"/>
    </source>
</evidence>
<comment type="subcellular location">
    <subcellularLocation>
        <location evidence="1">Nucleus</location>
    </subcellularLocation>
</comment>
<evidence type="ECO:0000256" key="2">
    <source>
        <dbReference type="ARBA" id="ARBA00006661"/>
    </source>
</evidence>
<dbReference type="Proteomes" id="UP000192220">
    <property type="component" value="Unplaced"/>
</dbReference>
<reference evidence="10" key="1">
    <citation type="submission" date="2025-08" db="UniProtKB">
        <authorList>
            <consortium name="RefSeq"/>
        </authorList>
    </citation>
    <scope>IDENTIFICATION</scope>
</reference>
<evidence type="ECO:0000256" key="8">
    <source>
        <dbReference type="SAM" id="MobiDB-lite"/>
    </source>
</evidence>
<dbReference type="GO" id="GO:0000712">
    <property type="term" value="P:resolution of meiotic recombination intermediates"/>
    <property type="evidence" value="ECO:0007669"/>
    <property type="project" value="TreeGrafter"/>
</dbReference>
<feature type="compositionally biased region" description="Polar residues" evidence="8">
    <location>
        <begin position="94"/>
        <end position="108"/>
    </location>
</feature>
<keyword evidence="10" id="KW-0378">Hydrolase</keyword>
<keyword evidence="6" id="KW-0539">Nucleus</keyword>
<dbReference type="KEGG" id="alim:106532041"/>
<dbReference type="GeneID" id="106532041"/>
<evidence type="ECO:0000313" key="9">
    <source>
        <dbReference type="Proteomes" id="UP000192220"/>
    </source>
</evidence>
<dbReference type="GO" id="GO:0006281">
    <property type="term" value="P:DNA repair"/>
    <property type="evidence" value="ECO:0007669"/>
    <property type="project" value="UniProtKB-KW"/>
</dbReference>
<keyword evidence="10" id="KW-0255">Endonuclease</keyword>
<protein>
    <recommendedName>
        <fullName evidence="7">Structure-specific endonuclease subunit SLX4</fullName>
    </recommendedName>
</protein>
<organism evidence="9 10">
    <name type="scientific">Austrofundulus limnaeus</name>
    <name type="common">Annual killifish</name>
    <dbReference type="NCBI Taxonomy" id="52670"/>
    <lineage>
        <taxon>Eukaryota</taxon>
        <taxon>Metazoa</taxon>
        <taxon>Chordata</taxon>
        <taxon>Craniata</taxon>
        <taxon>Vertebrata</taxon>
        <taxon>Euteleostomi</taxon>
        <taxon>Actinopterygii</taxon>
        <taxon>Neopterygii</taxon>
        <taxon>Teleostei</taxon>
        <taxon>Neoteleostei</taxon>
        <taxon>Acanthomorphata</taxon>
        <taxon>Ovalentaria</taxon>
        <taxon>Atherinomorphae</taxon>
        <taxon>Cyprinodontiformes</taxon>
        <taxon>Rivulidae</taxon>
        <taxon>Austrofundulus</taxon>
    </lineage>
</organism>
<keyword evidence="9" id="KW-1185">Reference proteome</keyword>
<dbReference type="CDD" id="cd22999">
    <property type="entry name" value="SAP_SLX4"/>
    <property type="match status" value="1"/>
</dbReference>
<sequence length="234" mass="25465">MPHYSDMDTPDLKNKLSRFGVRPLPKRQMVLKLKEIHQYTHQLASSDSEDEAPQKKPPPCQLVVGAQMAPFKESRAAAASSPAKTNQEEGELLSASQESQGNTSSTAASEEYERSNPELVVSSEDDSDSDGGVSSSQVAACLRDRFKAVRSFILSDSTLYNQILQYQPLVLSQFQAQLKAAGIRLGAAKLMDYLDSQCITFTTAKPGHSAASRGWRGRKTSKRGRAGSGRNNAV</sequence>
<evidence type="ECO:0000313" key="10">
    <source>
        <dbReference type="RefSeq" id="XP_013883482.1"/>
    </source>
</evidence>
<comment type="similarity">
    <text evidence="2">Belongs to the SLX4 family.</text>
</comment>
<proteinExistence type="inferred from homology"/>
<dbReference type="AlphaFoldDB" id="A0A2I4CU16"/>
<evidence type="ECO:0000256" key="1">
    <source>
        <dbReference type="ARBA" id="ARBA00004123"/>
    </source>
</evidence>
<dbReference type="Pfam" id="PF09494">
    <property type="entry name" value="Slx4"/>
    <property type="match status" value="1"/>
</dbReference>
<dbReference type="GO" id="GO:0006260">
    <property type="term" value="P:DNA replication"/>
    <property type="evidence" value="ECO:0007669"/>
    <property type="project" value="InterPro"/>
</dbReference>
<dbReference type="PANTHER" id="PTHR21541:SF3">
    <property type="entry name" value="STRUCTURE-SPECIFIC ENDONUCLEASE SUBUNIT SLX4"/>
    <property type="match status" value="1"/>
</dbReference>
<feature type="region of interest" description="Disordered" evidence="8">
    <location>
        <begin position="40"/>
        <end position="135"/>
    </location>
</feature>
<dbReference type="InterPro" id="IPR018574">
    <property type="entry name" value="Structure-sp_endonuc_su_Slx4"/>
</dbReference>
<evidence type="ECO:0000256" key="6">
    <source>
        <dbReference type="ARBA" id="ARBA00023242"/>
    </source>
</evidence>
<dbReference type="STRING" id="52670.A0A2I4CU16"/>